<keyword evidence="3" id="KW-1185">Reference proteome</keyword>
<reference evidence="2 3" key="1">
    <citation type="submission" date="2016-05" db="EMBL/GenBank/DDBJ databases">
        <authorList>
            <person name="Lavstsen T."/>
            <person name="Jespersen J.S."/>
        </authorList>
    </citation>
    <scope>NUCLEOTIDE SEQUENCE [LARGE SCALE GENOMIC DNA]</scope>
    <source>
        <strain evidence="2 3">B7-9</strain>
    </source>
</reference>
<dbReference type="SUPFAM" id="SSF50993">
    <property type="entry name" value="Peptidase/esterase 'gauge' domain"/>
    <property type="match status" value="1"/>
</dbReference>
<gene>
    <name evidence="2" type="ORF">A9Q02_16590</name>
</gene>
<comment type="caution">
    <text evidence="2">The sequence shown here is derived from an EMBL/GenBank/DDBJ whole genome shotgun (WGS) entry which is preliminary data.</text>
</comment>
<dbReference type="Proteomes" id="UP000220922">
    <property type="component" value="Unassembled WGS sequence"/>
</dbReference>
<dbReference type="InterPro" id="IPR011658">
    <property type="entry name" value="PA14_dom"/>
</dbReference>
<evidence type="ECO:0000313" key="2">
    <source>
        <dbReference type="EMBL" id="PDV98009.1"/>
    </source>
</evidence>
<dbReference type="AlphaFoldDB" id="A0A2H3KJG9"/>
<feature type="domain" description="PA14" evidence="1">
    <location>
        <begin position="617"/>
        <end position="759"/>
    </location>
</feature>
<dbReference type="Gene3D" id="2.120.10.30">
    <property type="entry name" value="TolB, C-terminal domain"/>
    <property type="match status" value="1"/>
</dbReference>
<name>A0A2H3KJG9_9CHLR</name>
<evidence type="ECO:0000313" key="3">
    <source>
        <dbReference type="Proteomes" id="UP000220922"/>
    </source>
</evidence>
<dbReference type="EMBL" id="LYXE01000114">
    <property type="protein sequence ID" value="PDV98009.1"/>
    <property type="molecule type" value="Genomic_DNA"/>
</dbReference>
<dbReference type="InterPro" id="IPR011042">
    <property type="entry name" value="6-blade_b-propeller_TolB-like"/>
</dbReference>
<sequence>MFAGGALGSAPQVVAQNPKPADTNLILSGQINLAPSVYVFAQSSTAFGIYYLNGSDWQLITSIPVSAVTVDSVHAKLSPNGANVAYMVTDGDTGNSALYTSNRFGIGITLVYSSVEPSMAVTSFAWRGDDQVAYTLKRGPFAAEASNGTAANPAEQAADSPYAGEVWLSSLDGIEQTQVVSQTAGLVIGSLDANAPIYYTAVNTQTETLIGLNSIAADGSIAELFRTQVDEQGQGTVYHSFDLVQTAPGVSKLAMVHTASAGDSPFMVASTLSTANLDGSNVQSVLNSDGLIQSAQWSPKGSKVAYVTAQAQLFTFDLATTSDTLVGSGVQSAIQWASDEVGIVTVAALDSATTPFVHGASMLALNGQELGTLSTNATIQSTRTQEFRIPSTVPFIHQVYDTMDNVGGYWSCGPTSAAMVLAYAGLLPARSDTVNPQSQMVNGRMIKGPVGQRTSPYGWYISEDFTNARGHRFNNPGNDSDSRWFYKQDIKGLHGAATRGGLASIEWIRANIMIPFGVDYFVPQNANLNTVVAALDRGNPVVIHSTNKGHLMVAVGYNRYSNGDVRLVVNDPFGREINGNYYTNGGYPNTEGSYIEYTWAQFPVTHMLEARVSERIIRPDQWRGEYYNNTNLSGTPALVRGDDAINFDWGSGSPQAGVVNADNFSVRWTREIDLHSHAVYRFSTFSDDGIRLFINDRPVLNRWDNHARLAVQTDVYLRAGKHKIRVEYYEAWGGATAIVNWWMAGSSPDNWTGSYFNNTTLSGDPVFLRQDPSINFNWGRGSPGSGVNSDNFSVRWTRSLYLPGGAWRFYTSSDDGSRVFLNNSSQPVVNQWWDHGARTEYSGYQYLNAGNHDVRVEFYERWGDASMAFGYQPKIWAEYYDQPNHRGTKRTAVLSSVDQNWWWGGPHSAWWQTQDRFSTRYTWPVNLAGGEYKICVDSDDGFRFFVDGQVKIDYWQDNNSQICRVVSINAGWRTFRIDHYENQGGARIRMTWGRNNGVWYGVAQPSLQNTDEVVYITDDQAALAIVTPATVNTMEEYFQLMHEQGTLGPGIEATEQSFTQIWLPLIQR</sequence>
<proteinExistence type="predicted"/>
<dbReference type="PROSITE" id="PS51820">
    <property type="entry name" value="PA14"/>
    <property type="match status" value="2"/>
</dbReference>
<evidence type="ECO:0000259" key="1">
    <source>
        <dbReference type="PROSITE" id="PS51820"/>
    </source>
</evidence>
<dbReference type="Gene3D" id="3.90.70.10">
    <property type="entry name" value="Cysteine proteinases"/>
    <property type="match status" value="1"/>
</dbReference>
<accession>A0A2H3KJG9</accession>
<organism evidence="2 3">
    <name type="scientific">Candidatus Chloroploca asiatica</name>
    <dbReference type="NCBI Taxonomy" id="1506545"/>
    <lineage>
        <taxon>Bacteria</taxon>
        <taxon>Bacillati</taxon>
        <taxon>Chloroflexota</taxon>
        <taxon>Chloroflexia</taxon>
        <taxon>Chloroflexales</taxon>
        <taxon>Chloroflexineae</taxon>
        <taxon>Oscillochloridaceae</taxon>
        <taxon>Candidatus Chloroploca</taxon>
    </lineage>
</organism>
<protein>
    <recommendedName>
        <fullName evidence="1">PA14 domain-containing protein</fullName>
    </recommendedName>
</protein>
<feature type="domain" description="PA14" evidence="1">
    <location>
        <begin position="751"/>
        <end position="885"/>
    </location>
</feature>
<dbReference type="SMART" id="SM00758">
    <property type="entry name" value="PA14"/>
    <property type="match status" value="2"/>
</dbReference>
<dbReference type="SUPFAM" id="SSF56988">
    <property type="entry name" value="Anthrax protective antigen"/>
    <property type="match status" value="3"/>
</dbReference>
<dbReference type="Gene3D" id="3.90.182.10">
    <property type="entry name" value="Toxin - Anthrax Protective Antigen,domain 1"/>
    <property type="match status" value="3"/>
</dbReference>
<dbReference type="InterPro" id="IPR037524">
    <property type="entry name" value="PA14/GLEYA"/>
</dbReference>
<dbReference type="Pfam" id="PF07691">
    <property type="entry name" value="PA14"/>
    <property type="match status" value="3"/>
</dbReference>